<comment type="similarity">
    <text evidence="3">Belongs to the CotF family.</text>
</comment>
<evidence type="ECO:0000313" key="7">
    <source>
        <dbReference type="Proteomes" id="UP001339962"/>
    </source>
</evidence>
<dbReference type="Proteomes" id="UP001339962">
    <property type="component" value="Unassembled WGS sequence"/>
</dbReference>
<evidence type="ECO:0000313" key="4">
    <source>
        <dbReference type="EMBL" id="MDE8565493.1"/>
    </source>
</evidence>
<dbReference type="GO" id="GO:0030435">
    <property type="term" value="P:sporulation resulting in formation of a cellular spore"/>
    <property type="evidence" value="ECO:0007669"/>
    <property type="project" value="UniProtKB-KW"/>
</dbReference>
<keyword evidence="1" id="KW-0749">Sporulation</keyword>
<evidence type="ECO:0000313" key="6">
    <source>
        <dbReference type="Proteomes" id="UP001213979"/>
    </source>
</evidence>
<keyword evidence="5" id="KW-0167">Capsid protein</keyword>
<dbReference type="RefSeq" id="WP_044745491.1">
    <property type="nucleotide sequence ID" value="NZ_JACIDF010000001.1"/>
</dbReference>
<sequence length="97" mass="11016">MQQPTGGSQPLNDQLIAIDLLISIKNGIKSYAVAITESDTPEVRNILKQHLNDAIQFHEKVSQYTINKGYYHPINVQEQLRVDMQVTQQITQANQLQ</sequence>
<dbReference type="PANTHER" id="PTHR39183">
    <property type="entry name" value="SPORE COAT PROTEIN F-LIKE PROTEIN YHCQ"/>
    <property type="match status" value="1"/>
</dbReference>
<dbReference type="Gene3D" id="1.20.1260.10">
    <property type="match status" value="1"/>
</dbReference>
<evidence type="ECO:0000256" key="3">
    <source>
        <dbReference type="ARBA" id="ARBA00024344"/>
    </source>
</evidence>
<protein>
    <submittedName>
        <fullName evidence="5">Spore coat protein</fullName>
    </submittedName>
</protein>
<comment type="caution">
    <text evidence="5">The sequence shown here is derived from an EMBL/GenBank/DDBJ whole genome shotgun (WGS) entry which is preliminary data.</text>
</comment>
<evidence type="ECO:0000256" key="1">
    <source>
        <dbReference type="ARBA" id="ARBA00022969"/>
    </source>
</evidence>
<comment type="subcellular location">
    <subcellularLocation>
        <location evidence="2">Spore coat</location>
    </subcellularLocation>
</comment>
<keyword evidence="5" id="KW-0946">Virion</keyword>
<name>A0ABD5IV37_9BACL</name>
<accession>A0ABD5IV37</accession>
<gene>
    <name evidence="5" type="ORF">P9850_07305</name>
    <name evidence="4" type="ORF">PNH38_16735</name>
</gene>
<proteinExistence type="inferred from homology"/>
<dbReference type="EMBL" id="JAQOTG010000024">
    <property type="protein sequence ID" value="MDE8565493.1"/>
    <property type="molecule type" value="Genomic_DNA"/>
</dbReference>
<evidence type="ECO:0000256" key="2">
    <source>
        <dbReference type="ARBA" id="ARBA00024325"/>
    </source>
</evidence>
<organism evidence="5 7">
    <name type="scientific">Anoxybacteroides rupiense</name>
    <dbReference type="NCBI Taxonomy" id="311460"/>
    <lineage>
        <taxon>Bacteria</taxon>
        <taxon>Bacillati</taxon>
        <taxon>Bacillota</taxon>
        <taxon>Bacilli</taxon>
        <taxon>Bacillales</taxon>
        <taxon>Anoxybacillaceae</taxon>
        <taxon>Anoxybacteroides</taxon>
    </lineage>
</organism>
<dbReference type="AlphaFoldDB" id="A0ABD5IV37"/>
<dbReference type="InterPro" id="IPR012347">
    <property type="entry name" value="Ferritin-like"/>
</dbReference>
<dbReference type="PANTHER" id="PTHR39183:SF1">
    <property type="entry name" value="SPORE COAT PROTEIN F-LIKE PROTEIN YHCQ"/>
    <property type="match status" value="1"/>
</dbReference>
<dbReference type="InterPro" id="IPR012851">
    <property type="entry name" value="Spore_coat_CotF-like"/>
</dbReference>
<dbReference type="Pfam" id="PF07875">
    <property type="entry name" value="Coat_F"/>
    <property type="match status" value="1"/>
</dbReference>
<dbReference type="Proteomes" id="UP001213979">
    <property type="component" value="Unassembled WGS sequence"/>
</dbReference>
<keyword evidence="6" id="KW-1185">Reference proteome</keyword>
<dbReference type="EMBL" id="JARTLI010000008">
    <property type="protein sequence ID" value="MED5051669.1"/>
    <property type="molecule type" value="Genomic_DNA"/>
</dbReference>
<evidence type="ECO:0000313" key="5">
    <source>
        <dbReference type="EMBL" id="MED5051669.1"/>
    </source>
</evidence>
<reference evidence="4 6" key="1">
    <citation type="submission" date="2023-01" db="EMBL/GenBank/DDBJ databases">
        <title>Genome-based reclassification of Anoxybacillus geothermalis as a later heterotypic synonym of Anoxybacillus rupiensis.</title>
        <authorList>
            <person name="Inan Bektas K."/>
            <person name="Canakci S."/>
            <person name="Belduz A.A."/>
            <person name="Guler H.H."/>
        </authorList>
    </citation>
    <scope>NUCLEOTIDE SEQUENCE [LARGE SCALE GENOMIC DNA]</scope>
    <source>
        <strain evidence="4 6">DSM 17127</strain>
    </source>
</reference>
<reference evidence="5 7" key="2">
    <citation type="submission" date="2023-03" db="EMBL/GenBank/DDBJ databases">
        <title>Bacillus Genome Sequencing.</title>
        <authorList>
            <person name="Dunlap C."/>
        </authorList>
    </citation>
    <scope>NUCLEOTIDE SEQUENCE [LARGE SCALE GENOMIC DNA]</scope>
    <source>
        <strain evidence="5 7">NRS-38</strain>
    </source>
</reference>